<gene>
    <name evidence="2" type="ORF">P3T76_004693</name>
</gene>
<proteinExistence type="predicted"/>
<dbReference type="AlphaFoldDB" id="A0AAD9LQ34"/>
<protein>
    <submittedName>
        <fullName evidence="2">BZIP transcription factor 1</fullName>
    </submittedName>
</protein>
<keyword evidence="3" id="KW-1185">Reference proteome</keyword>
<evidence type="ECO:0000256" key="1">
    <source>
        <dbReference type="SAM" id="Coils"/>
    </source>
</evidence>
<dbReference type="EMBL" id="JASMQC010000007">
    <property type="protein sequence ID" value="KAK1943297.1"/>
    <property type="molecule type" value="Genomic_DNA"/>
</dbReference>
<dbReference type="Proteomes" id="UP001259832">
    <property type="component" value="Unassembled WGS sequence"/>
</dbReference>
<keyword evidence="1" id="KW-0175">Coiled coil</keyword>
<evidence type="ECO:0000313" key="2">
    <source>
        <dbReference type="EMBL" id="KAK1943297.1"/>
    </source>
</evidence>
<name>A0AAD9LQ34_9STRA</name>
<feature type="coiled-coil region" evidence="1">
    <location>
        <begin position="80"/>
        <end position="107"/>
    </location>
</feature>
<organism evidence="2 3">
    <name type="scientific">Phytophthora citrophthora</name>
    <dbReference type="NCBI Taxonomy" id="4793"/>
    <lineage>
        <taxon>Eukaryota</taxon>
        <taxon>Sar</taxon>
        <taxon>Stramenopiles</taxon>
        <taxon>Oomycota</taxon>
        <taxon>Peronosporomycetes</taxon>
        <taxon>Peronosporales</taxon>
        <taxon>Peronosporaceae</taxon>
        <taxon>Phytophthora</taxon>
    </lineage>
</organism>
<comment type="caution">
    <text evidence="2">The sequence shown here is derived from an EMBL/GenBank/DDBJ whole genome shotgun (WGS) entry which is preliminary data.</text>
</comment>
<reference evidence="2" key="1">
    <citation type="submission" date="2023-08" db="EMBL/GenBank/DDBJ databases">
        <title>Reference Genome Resource for the Citrus Pathogen Phytophthora citrophthora.</title>
        <authorList>
            <person name="Moller H."/>
            <person name="Coetzee B."/>
            <person name="Rose L.J."/>
            <person name="Van Niekerk J.M."/>
        </authorList>
    </citation>
    <scope>NUCLEOTIDE SEQUENCE</scope>
    <source>
        <strain evidence="2">STE-U-9442</strain>
    </source>
</reference>
<dbReference type="CDD" id="cd14686">
    <property type="entry name" value="bZIP"/>
    <property type="match status" value="1"/>
</dbReference>
<accession>A0AAD9LQ34</accession>
<evidence type="ECO:0000313" key="3">
    <source>
        <dbReference type="Proteomes" id="UP001259832"/>
    </source>
</evidence>
<sequence>MRSAPANAREEAAETPLYQMENSLASLQRLPPLSTYVASRFADEQTTQVDHESKPHPITVTTDAVELRRERNRMHQARYKRKQSNKLTSLESSVDALKKEIQELTLQRQVISAGVRTNYTRWAVAAEYFRLFRNGITGVPTMPNSEVVIPVESNVQRKFLEATMALDVVGTGGYGVDGLLRIWKLTSLCHPDIDIQLVRLEDGPADSLIATTRGTHTITEGTLRFAFPHLTDGSEENTWLASRLLGQRLVMTSSSRIMWNTETQRVVSIQYSADMLTPMLQLLGNLEDVSKVFTNARLNAESRFVAS</sequence>